<dbReference type="InterPro" id="IPR003439">
    <property type="entry name" value="ABC_transporter-like_ATP-bd"/>
</dbReference>
<evidence type="ECO:0000256" key="2">
    <source>
        <dbReference type="ARBA" id="ARBA00022448"/>
    </source>
</evidence>
<dbReference type="PROSITE" id="PS50893">
    <property type="entry name" value="ABC_TRANSPORTER_2"/>
    <property type="match status" value="1"/>
</dbReference>
<dbReference type="eggNOG" id="COG3842">
    <property type="taxonomic scope" value="Bacteria"/>
</dbReference>
<evidence type="ECO:0000256" key="4">
    <source>
        <dbReference type="ARBA" id="ARBA00022840"/>
    </source>
</evidence>
<sequence>MAAISLSGLNKAFAAQPVLEAVSLEIQQGEFIAVLGPSGCGKTTLLRLIAGFETLDRGEIWVDDTLFASPDFHLPPENRDLGVVFQNYALWPHMTVAENVGYSLKVSGVNRADREERIRQALALVDLLAFADRRPADLSGGQRQRVALARCLVAKPRLVLLDEPLANLDVHLRAAMEEEFRRFHRHSGATLIYITHDQREAMALADRVVVLNAGQVMQFASPQTLWREPANEMVATFIDEGRVLPVKEIEPTGQGQASVMLFGTRMRLRCAAHQTALPQGKASFHRASFRLAADETGHFTARVERLIYRGGHYDIHLSPQAEPEVSITLALDDVSALRVNDTVNIAVTDGWILPA</sequence>
<keyword evidence="2" id="KW-0813">Transport</keyword>
<dbReference type="PATRIC" id="fig|553.3.peg.756"/>
<dbReference type="GO" id="GO:0005524">
    <property type="term" value="F:ATP binding"/>
    <property type="evidence" value="ECO:0007669"/>
    <property type="project" value="UniProtKB-KW"/>
</dbReference>
<accession>A0A0H3KZN3</accession>
<dbReference type="GeneID" id="57266835"/>
<dbReference type="PANTHER" id="PTHR42781">
    <property type="entry name" value="SPERMIDINE/PUTRESCINE IMPORT ATP-BINDING PROTEIN POTA"/>
    <property type="match status" value="1"/>
</dbReference>
<dbReference type="EMBL" id="AP012032">
    <property type="protein sequence ID" value="BAK12641.1"/>
    <property type="molecule type" value="Genomic_DNA"/>
</dbReference>
<dbReference type="InterPro" id="IPR003593">
    <property type="entry name" value="AAA+_ATPase"/>
</dbReference>
<dbReference type="GO" id="GO:0140359">
    <property type="term" value="F:ABC-type transporter activity"/>
    <property type="evidence" value="ECO:0007669"/>
    <property type="project" value="UniProtKB-ARBA"/>
</dbReference>
<dbReference type="GO" id="GO:0016887">
    <property type="term" value="F:ATP hydrolysis activity"/>
    <property type="evidence" value="ECO:0007669"/>
    <property type="project" value="InterPro"/>
</dbReference>
<dbReference type="PANTHER" id="PTHR42781:SF4">
    <property type="entry name" value="SPERMIDINE_PUTRESCINE IMPORT ATP-BINDING PROTEIN POTA"/>
    <property type="match status" value="1"/>
</dbReference>
<dbReference type="Proteomes" id="UP000006690">
    <property type="component" value="Chromosome"/>
</dbReference>
<dbReference type="Pfam" id="PF00005">
    <property type="entry name" value="ABC_tran"/>
    <property type="match status" value="1"/>
</dbReference>
<dbReference type="KEGG" id="paj:PAJ_2561"/>
<dbReference type="Gene3D" id="3.40.50.300">
    <property type="entry name" value="P-loop containing nucleotide triphosphate hydrolases"/>
    <property type="match status" value="1"/>
</dbReference>
<keyword evidence="3" id="KW-0547">Nucleotide-binding</keyword>
<dbReference type="HOGENOM" id="CLU_000604_1_1_6"/>
<dbReference type="PROSITE" id="PS00211">
    <property type="entry name" value="ABC_TRANSPORTER_1"/>
    <property type="match status" value="1"/>
</dbReference>
<dbReference type="GO" id="GO:0043190">
    <property type="term" value="C:ATP-binding cassette (ABC) transporter complex"/>
    <property type="evidence" value="ECO:0007669"/>
    <property type="project" value="InterPro"/>
</dbReference>
<protein>
    <submittedName>
        <fullName evidence="6">Ferric cations import ATP-binding protein FbpC</fullName>
    </submittedName>
</protein>
<dbReference type="OrthoDB" id="9802264at2"/>
<dbReference type="SMART" id="SM00382">
    <property type="entry name" value="AAA"/>
    <property type="match status" value="1"/>
</dbReference>
<gene>
    <name evidence="6" type="primary">fbpC</name>
    <name evidence="6" type="ordered locus">PAJ_2561</name>
</gene>
<feature type="domain" description="ABC transporter" evidence="5">
    <location>
        <begin position="4"/>
        <end position="238"/>
    </location>
</feature>
<name>A0A0H3KZN3_PANAA</name>
<dbReference type="SUPFAM" id="SSF52540">
    <property type="entry name" value="P-loop containing nucleoside triphosphate hydrolases"/>
    <property type="match status" value="1"/>
</dbReference>
<dbReference type="AlphaFoldDB" id="A0A0H3KZN3"/>
<keyword evidence="4 6" id="KW-0067">ATP-binding</keyword>
<dbReference type="FunFam" id="3.40.50.300:FF:000042">
    <property type="entry name" value="Maltose/maltodextrin ABC transporter, ATP-binding protein"/>
    <property type="match status" value="1"/>
</dbReference>
<organism evidence="6 7">
    <name type="scientific">Pantoea ananatis (strain AJ13355)</name>
    <dbReference type="NCBI Taxonomy" id="932677"/>
    <lineage>
        <taxon>Bacteria</taxon>
        <taxon>Pseudomonadati</taxon>
        <taxon>Pseudomonadota</taxon>
        <taxon>Gammaproteobacteria</taxon>
        <taxon>Enterobacterales</taxon>
        <taxon>Erwiniaceae</taxon>
        <taxon>Pantoea</taxon>
    </lineage>
</organism>
<dbReference type="RefSeq" id="WP_014594597.1">
    <property type="nucleotide sequence ID" value="NC_017531.2"/>
</dbReference>
<proteinExistence type="inferred from homology"/>
<dbReference type="InterPro" id="IPR017871">
    <property type="entry name" value="ABC_transporter-like_CS"/>
</dbReference>
<evidence type="ECO:0000313" key="7">
    <source>
        <dbReference type="Proteomes" id="UP000006690"/>
    </source>
</evidence>
<dbReference type="InterPro" id="IPR050093">
    <property type="entry name" value="ABC_SmlMolc_Importer"/>
</dbReference>
<dbReference type="InterPro" id="IPR027417">
    <property type="entry name" value="P-loop_NTPase"/>
</dbReference>
<reference evidence="7" key="1">
    <citation type="journal article" date="2012" name="Appl. Microbiol. Biotechnol.">
        <title>The complete genome sequence of Pantoea ananatis AJ13355, an organism with great biotechnological potential.</title>
        <authorList>
            <person name="Hara Y."/>
            <person name="Kadotani N."/>
            <person name="Izui H."/>
            <person name="Katashkina J.I."/>
            <person name="Kuvaeva T.M."/>
            <person name="Andreeva I.G."/>
            <person name="Golubeva L.I."/>
            <person name="Malko D.B."/>
            <person name="Makeev V.J."/>
            <person name="Mashko S.V."/>
            <person name="Kozlov Y.I."/>
        </authorList>
    </citation>
    <scope>NUCLEOTIDE SEQUENCE [LARGE SCALE GENOMIC DNA]</scope>
    <source>
        <strain evidence="7">AJ13355</strain>
    </source>
</reference>
<evidence type="ECO:0000256" key="3">
    <source>
        <dbReference type="ARBA" id="ARBA00022741"/>
    </source>
</evidence>
<evidence type="ECO:0000259" key="5">
    <source>
        <dbReference type="PROSITE" id="PS50893"/>
    </source>
</evidence>
<evidence type="ECO:0000313" key="6">
    <source>
        <dbReference type="EMBL" id="BAK12641.1"/>
    </source>
</evidence>
<comment type="similarity">
    <text evidence="1">Belongs to the ABC transporter superfamily. Drug exporter-2 (TC 3.A.1.117) family.</text>
</comment>
<evidence type="ECO:0000256" key="1">
    <source>
        <dbReference type="ARBA" id="ARBA00006526"/>
    </source>
</evidence>